<evidence type="ECO:0000313" key="1">
    <source>
        <dbReference type="EMBL" id="XBQ68760.1"/>
    </source>
</evidence>
<dbReference type="EMBL" id="PP848464">
    <property type="protein sequence ID" value="XBQ68760.1"/>
    <property type="molecule type" value="Genomic_DNA"/>
</dbReference>
<name>A0AAU7N456_9VIRU</name>
<gene>
    <name evidence="1" type="ORF">ZGOWGMRN_CDS_0024</name>
</gene>
<accession>A0AAU7N456</accession>
<organism evidence="1">
    <name type="scientific">Nitrosopumivirus cobalaminus</name>
    <dbReference type="NCBI Taxonomy" id="3158414"/>
    <lineage>
        <taxon>Viruses</taxon>
    </lineage>
</organism>
<protein>
    <submittedName>
        <fullName evidence="1">Uncharacterized protein</fullName>
    </submittedName>
</protein>
<sequence length="104" mass="11982">MNKILLSKYTARYGDLLSLTGDIFINERKTIKYVKVTGDTIKFRIVNPYDYTYREFNTNDESNFTISASQFIGQEQYTYHAQVVVTAADGTIKFTTDPEVFEVV</sequence>
<proteinExistence type="predicted"/>
<reference evidence="1" key="1">
    <citation type="submission" date="2024-05" db="EMBL/GenBank/DDBJ databases">
        <title>The simplest Porifera holobiont: glass sponge Aphrocallistes beatrix thrives with only two symbionts.</title>
        <authorList>
            <person name="N Garritano A."/>
            <person name="A Allen M."/>
            <person name="Thomas T."/>
        </authorList>
    </citation>
    <scope>NUCLEOTIDE SEQUENCE</scope>
    <source>
        <strain evidence="1">AB1</strain>
    </source>
</reference>